<dbReference type="EMBL" id="LAZR01008973">
    <property type="protein sequence ID" value="KKM75454.1"/>
    <property type="molecule type" value="Genomic_DNA"/>
</dbReference>
<dbReference type="AlphaFoldDB" id="A0A0F9K079"/>
<accession>A0A0F9K079</accession>
<comment type="caution">
    <text evidence="1">The sequence shown here is derived from an EMBL/GenBank/DDBJ whole genome shotgun (WGS) entry which is preliminary data.</text>
</comment>
<gene>
    <name evidence="1" type="ORF">LCGC14_1390070</name>
</gene>
<name>A0A0F9K079_9ZZZZ</name>
<sequence>MKQINVYFEDEEYKKLVKKKGKLTWHDFILKLIESKGGIKQDEKSKS</sequence>
<reference evidence="1" key="1">
    <citation type="journal article" date="2015" name="Nature">
        <title>Complex archaea that bridge the gap between prokaryotes and eukaryotes.</title>
        <authorList>
            <person name="Spang A."/>
            <person name="Saw J.H."/>
            <person name="Jorgensen S.L."/>
            <person name="Zaremba-Niedzwiedzka K."/>
            <person name="Martijn J."/>
            <person name="Lind A.E."/>
            <person name="van Eijk R."/>
            <person name="Schleper C."/>
            <person name="Guy L."/>
            <person name="Ettema T.J."/>
        </authorList>
    </citation>
    <scope>NUCLEOTIDE SEQUENCE</scope>
</reference>
<proteinExistence type="predicted"/>
<organism evidence="1">
    <name type="scientific">marine sediment metagenome</name>
    <dbReference type="NCBI Taxonomy" id="412755"/>
    <lineage>
        <taxon>unclassified sequences</taxon>
        <taxon>metagenomes</taxon>
        <taxon>ecological metagenomes</taxon>
    </lineage>
</organism>
<protein>
    <submittedName>
        <fullName evidence="1">Uncharacterized protein</fullName>
    </submittedName>
</protein>
<evidence type="ECO:0000313" key="1">
    <source>
        <dbReference type="EMBL" id="KKM75454.1"/>
    </source>
</evidence>